<gene>
    <name evidence="1" type="ORF">EZS28_013302</name>
</gene>
<proteinExistence type="predicted"/>
<evidence type="ECO:0000313" key="2">
    <source>
        <dbReference type="Proteomes" id="UP000324800"/>
    </source>
</evidence>
<comment type="caution">
    <text evidence="1">The sequence shown here is derived from an EMBL/GenBank/DDBJ whole genome shotgun (WGS) entry which is preliminary data.</text>
</comment>
<evidence type="ECO:0000313" key="1">
    <source>
        <dbReference type="EMBL" id="KAA6391170.1"/>
    </source>
</evidence>
<organism evidence="1 2">
    <name type="scientific">Streblomastix strix</name>
    <dbReference type="NCBI Taxonomy" id="222440"/>
    <lineage>
        <taxon>Eukaryota</taxon>
        <taxon>Metamonada</taxon>
        <taxon>Preaxostyla</taxon>
        <taxon>Oxymonadida</taxon>
        <taxon>Streblomastigidae</taxon>
        <taxon>Streblomastix</taxon>
    </lineage>
</organism>
<dbReference type="EMBL" id="SNRW01002969">
    <property type="protein sequence ID" value="KAA6391170.1"/>
    <property type="molecule type" value="Genomic_DNA"/>
</dbReference>
<dbReference type="Proteomes" id="UP000324800">
    <property type="component" value="Unassembled WGS sequence"/>
</dbReference>
<reference evidence="1 2" key="1">
    <citation type="submission" date="2019-03" db="EMBL/GenBank/DDBJ databases">
        <title>Single cell metagenomics reveals metabolic interactions within the superorganism composed of flagellate Streblomastix strix and complex community of Bacteroidetes bacteria on its surface.</title>
        <authorList>
            <person name="Treitli S.C."/>
            <person name="Kolisko M."/>
            <person name="Husnik F."/>
            <person name="Keeling P."/>
            <person name="Hampl V."/>
        </authorList>
    </citation>
    <scope>NUCLEOTIDE SEQUENCE [LARGE SCALE GENOMIC DNA]</scope>
    <source>
        <strain evidence="1">ST1C</strain>
    </source>
</reference>
<sequence>MISAIRIKDICEFYSIKGRIYVASPRSYGAPGAFIQQTMFPDSRNARSHLYSVLRSGHIPPYGPKSNPVDSFQTYLFLHQWPTATVFKTLFY</sequence>
<protein>
    <submittedName>
        <fullName evidence="1">Uncharacterized protein</fullName>
    </submittedName>
</protein>
<dbReference type="AlphaFoldDB" id="A0A5J4W8I7"/>
<name>A0A5J4W8I7_9EUKA</name>
<accession>A0A5J4W8I7</accession>